<dbReference type="PANTHER" id="PTHR33476">
    <property type="entry name" value="EMB|CAB62613.1"/>
    <property type="match status" value="1"/>
</dbReference>
<protein>
    <submittedName>
        <fullName evidence="3">Uncharacterized protein</fullName>
    </submittedName>
</protein>
<dbReference type="AlphaFoldDB" id="A0A9D3VBI9"/>
<feature type="compositionally biased region" description="Basic and acidic residues" evidence="2">
    <location>
        <begin position="561"/>
        <end position="574"/>
    </location>
</feature>
<dbReference type="PANTHER" id="PTHR33476:SF7">
    <property type="entry name" value="EMB|CAB62613.1"/>
    <property type="match status" value="1"/>
</dbReference>
<dbReference type="EMBL" id="JAIQCV010000008">
    <property type="protein sequence ID" value="KAH1074623.1"/>
    <property type="molecule type" value="Genomic_DNA"/>
</dbReference>
<keyword evidence="1" id="KW-0175">Coiled coil</keyword>
<feature type="region of interest" description="Disordered" evidence="2">
    <location>
        <begin position="33"/>
        <end position="63"/>
    </location>
</feature>
<evidence type="ECO:0000256" key="1">
    <source>
        <dbReference type="SAM" id="Coils"/>
    </source>
</evidence>
<evidence type="ECO:0000313" key="4">
    <source>
        <dbReference type="Proteomes" id="UP000828251"/>
    </source>
</evidence>
<sequence length="660" mass="74327">MDSWLAATAAGYFAEYWQNLLSDRTRFPELRTQEAETGNGPLSSTKGLQQDVSSDGREFSTGKVSDSYRHNVVSAAQVDSDSGFDSEMVGSSGHHMDHNLVSQSREDQCRKGPRSDTMRKSSTLETRYSYGHLLKPFSSLDSCIMAHLYMEHVNMEEYILTFLPSSPTAISRPLIVTDGSQIISRASGSFPNGLNRTTESKLHNLATFEKSGNVFGIPPLPKVKSSDLRKKLKFKRGNRYSGRQSIPCKMDNANRFHSQQGPDDGAFLFSLGIFMGIVSSCTGNRREVLKLRGLLKHTENVVQDLHDELEMKDLVTVKEIANEKYESGETYDDSFHDRASSSVEQNFNNSKRCYGGESYYDKVAESSESRSQIEAELEAELERLGLNMNVSNLERRLSGLDELYPDFAEGELRSDMIDAQALVESVSNKDSRDTSTTHSGNYAVSPRELSMRLHEVVQSKLEERIEELEMALRNSQKKVKLMEWQYKISRKISNSKPKYSSNPESPLANEEVDCHSGPLVMQLSGEALDAYIEAREELLKMDESEEEDDDDDDDDGLPDIYRNKHQGELHKYDRIPNMSWGSQDGMYPKNTSEEAVYGGGQTLEDQHLRVHELVGVSEEECSDGDDEMEKQLIEKIVEKTRKGSDALVNAERILFSMDGI</sequence>
<feature type="region of interest" description="Disordered" evidence="2">
    <location>
        <begin position="541"/>
        <end position="595"/>
    </location>
</feature>
<feature type="compositionally biased region" description="Acidic residues" evidence="2">
    <location>
        <begin position="543"/>
        <end position="557"/>
    </location>
</feature>
<keyword evidence="4" id="KW-1185">Reference proteome</keyword>
<dbReference type="InterPro" id="IPR040348">
    <property type="entry name" value="POLAR-like"/>
</dbReference>
<accession>A0A9D3VBI9</accession>
<evidence type="ECO:0000313" key="3">
    <source>
        <dbReference type="EMBL" id="KAH1074623.1"/>
    </source>
</evidence>
<comment type="caution">
    <text evidence="3">The sequence shown here is derived from an EMBL/GenBank/DDBJ whole genome shotgun (WGS) entry which is preliminary data.</text>
</comment>
<feature type="region of interest" description="Disordered" evidence="2">
    <location>
        <begin position="82"/>
        <end position="120"/>
    </location>
</feature>
<reference evidence="3 4" key="1">
    <citation type="journal article" date="2021" name="Plant Biotechnol. J.">
        <title>Multi-omics assisted identification of the key and species-specific regulatory components of drought-tolerant mechanisms in Gossypium stocksii.</title>
        <authorList>
            <person name="Yu D."/>
            <person name="Ke L."/>
            <person name="Zhang D."/>
            <person name="Wu Y."/>
            <person name="Sun Y."/>
            <person name="Mei J."/>
            <person name="Sun J."/>
            <person name="Sun Y."/>
        </authorList>
    </citation>
    <scope>NUCLEOTIDE SEQUENCE [LARGE SCALE GENOMIC DNA]</scope>
    <source>
        <strain evidence="4">cv. E1</strain>
        <tissue evidence="3">Leaf</tissue>
    </source>
</reference>
<name>A0A9D3VBI9_9ROSI</name>
<feature type="coiled-coil region" evidence="1">
    <location>
        <begin position="451"/>
        <end position="485"/>
    </location>
</feature>
<proteinExistence type="predicted"/>
<feature type="compositionally biased region" description="Basic and acidic residues" evidence="2">
    <location>
        <begin position="94"/>
        <end position="119"/>
    </location>
</feature>
<evidence type="ECO:0000256" key="2">
    <source>
        <dbReference type="SAM" id="MobiDB-lite"/>
    </source>
</evidence>
<dbReference type="Proteomes" id="UP000828251">
    <property type="component" value="Unassembled WGS sequence"/>
</dbReference>
<dbReference type="OrthoDB" id="1701885at2759"/>
<gene>
    <name evidence="3" type="ORF">J1N35_026951</name>
</gene>
<dbReference type="GO" id="GO:0008356">
    <property type="term" value="P:asymmetric cell division"/>
    <property type="evidence" value="ECO:0007669"/>
    <property type="project" value="InterPro"/>
</dbReference>
<organism evidence="3 4">
    <name type="scientific">Gossypium stocksii</name>
    <dbReference type="NCBI Taxonomy" id="47602"/>
    <lineage>
        <taxon>Eukaryota</taxon>
        <taxon>Viridiplantae</taxon>
        <taxon>Streptophyta</taxon>
        <taxon>Embryophyta</taxon>
        <taxon>Tracheophyta</taxon>
        <taxon>Spermatophyta</taxon>
        <taxon>Magnoliopsida</taxon>
        <taxon>eudicotyledons</taxon>
        <taxon>Gunneridae</taxon>
        <taxon>Pentapetalae</taxon>
        <taxon>rosids</taxon>
        <taxon>malvids</taxon>
        <taxon>Malvales</taxon>
        <taxon>Malvaceae</taxon>
        <taxon>Malvoideae</taxon>
        <taxon>Gossypium</taxon>
    </lineage>
</organism>
<feature type="compositionally biased region" description="Polar residues" evidence="2">
    <location>
        <begin position="40"/>
        <end position="53"/>
    </location>
</feature>